<feature type="transmembrane region" description="Helical" evidence="2">
    <location>
        <begin position="5"/>
        <end position="24"/>
    </location>
</feature>
<dbReference type="InterPro" id="IPR005693">
    <property type="entry name" value="Mce"/>
</dbReference>
<dbReference type="PANTHER" id="PTHR33371">
    <property type="entry name" value="INTERMEMBRANE PHOSPHOLIPID TRANSPORT SYSTEM BINDING PROTEIN MLAD-RELATED"/>
    <property type="match status" value="1"/>
</dbReference>
<feature type="domain" description="Mammalian cell entry C-terminal" evidence="4">
    <location>
        <begin position="119"/>
        <end position="336"/>
    </location>
</feature>
<accession>A0A365HA87</accession>
<dbReference type="InterPro" id="IPR003399">
    <property type="entry name" value="Mce/MlaD"/>
</dbReference>
<keyword evidence="2" id="KW-0812">Transmembrane</keyword>
<dbReference type="AlphaFoldDB" id="A0A365HA87"/>
<feature type="region of interest" description="Disordered" evidence="1">
    <location>
        <begin position="358"/>
        <end position="390"/>
    </location>
</feature>
<name>A0A365HA87_9ACTN</name>
<sequence>MNRRILVNLTVFLTLGGMLTFWAFQNVVKFDVFERPYHLTVEFASSPGLHPNFEVDYLGLKVGKIDSVRLRNGKVVVVLDIDRGIRIPQGVHAAAARKSAVGEPVVELTPAPGRGNAPPMEPGSVIPIQRTSVPPAYSDLFGAVNKAVGAIDPADVRVLTSELAIAWNGRADSLRQIIGGTDQLTTTFAQNGELLDGLTKDLSRITRVLAENRGDLAAGVDDLAALIGALSDVRGELTALRDQGPGLIGRLDTLLMDTRLDLDCSLAALGDFFPRLAAPAYLENLRATLTQSPQLGHVLNNIISRGEDGDYTLRVMFMITANTPATLEYKYPLPQPEIPKPRTCAGGRTPGKVAQKSYVGARPGDTFPTHDPAVNRPERARKTATEGTPGGPPAWLIYLPPVIALLVLIKVVAGTAPVLARRRRKR</sequence>
<evidence type="ECO:0000259" key="3">
    <source>
        <dbReference type="Pfam" id="PF02470"/>
    </source>
</evidence>
<protein>
    <submittedName>
        <fullName evidence="5">Virulence factor Mce family protein</fullName>
    </submittedName>
</protein>
<dbReference type="Pfam" id="PF02470">
    <property type="entry name" value="MlaD"/>
    <property type="match status" value="1"/>
</dbReference>
<evidence type="ECO:0000313" key="6">
    <source>
        <dbReference type="Proteomes" id="UP000251891"/>
    </source>
</evidence>
<feature type="transmembrane region" description="Helical" evidence="2">
    <location>
        <begin position="395"/>
        <end position="420"/>
    </location>
</feature>
<dbReference type="PANTHER" id="PTHR33371:SF4">
    <property type="entry name" value="INTERMEMBRANE PHOSPHOLIPID TRANSPORT SYSTEM BINDING PROTEIN MLAD"/>
    <property type="match status" value="1"/>
</dbReference>
<organism evidence="5 6">
    <name type="scientific">Actinomadura craniellae</name>
    <dbReference type="NCBI Taxonomy" id="2231787"/>
    <lineage>
        <taxon>Bacteria</taxon>
        <taxon>Bacillati</taxon>
        <taxon>Actinomycetota</taxon>
        <taxon>Actinomycetes</taxon>
        <taxon>Streptosporangiales</taxon>
        <taxon>Thermomonosporaceae</taxon>
        <taxon>Actinomadura</taxon>
    </lineage>
</organism>
<dbReference type="InterPro" id="IPR052336">
    <property type="entry name" value="MlaD_Phospholipid_Transporter"/>
</dbReference>
<dbReference type="InterPro" id="IPR024516">
    <property type="entry name" value="Mce_C"/>
</dbReference>
<comment type="caution">
    <text evidence="5">The sequence shown here is derived from an EMBL/GenBank/DDBJ whole genome shotgun (WGS) entry which is preliminary data.</text>
</comment>
<gene>
    <name evidence="5" type="ORF">DPM19_08765</name>
</gene>
<proteinExistence type="predicted"/>
<dbReference type="Pfam" id="PF11887">
    <property type="entry name" value="Mce4_CUP1"/>
    <property type="match status" value="1"/>
</dbReference>
<dbReference type="Proteomes" id="UP000251891">
    <property type="component" value="Unassembled WGS sequence"/>
</dbReference>
<evidence type="ECO:0000313" key="5">
    <source>
        <dbReference type="EMBL" id="RAY15846.1"/>
    </source>
</evidence>
<reference evidence="5 6" key="1">
    <citation type="submission" date="2018-06" db="EMBL/GenBank/DDBJ databases">
        <title>Actinomadura craniellae sp. nov. isolated from marine sponge Craniella sp.</title>
        <authorList>
            <person name="Li L."/>
            <person name="Xu Q.H."/>
            <person name="Lin H.W."/>
            <person name="Lu Y.H."/>
        </authorList>
    </citation>
    <scope>NUCLEOTIDE SEQUENCE [LARGE SCALE GENOMIC DNA]</scope>
    <source>
        <strain evidence="5 6">LHW63021</strain>
    </source>
</reference>
<dbReference type="OrthoDB" id="4371474at2"/>
<feature type="domain" description="Mce/MlaD" evidence="3">
    <location>
        <begin position="36"/>
        <end position="110"/>
    </location>
</feature>
<evidence type="ECO:0000259" key="4">
    <source>
        <dbReference type="Pfam" id="PF11887"/>
    </source>
</evidence>
<evidence type="ECO:0000256" key="1">
    <source>
        <dbReference type="SAM" id="MobiDB-lite"/>
    </source>
</evidence>
<dbReference type="NCBIfam" id="TIGR00996">
    <property type="entry name" value="Mtu_fam_mce"/>
    <property type="match status" value="1"/>
</dbReference>
<dbReference type="RefSeq" id="WP_111864582.1">
    <property type="nucleotide sequence ID" value="NZ_QLYX01000003.1"/>
</dbReference>
<keyword evidence="2" id="KW-0472">Membrane</keyword>
<evidence type="ECO:0000256" key="2">
    <source>
        <dbReference type="SAM" id="Phobius"/>
    </source>
</evidence>
<dbReference type="EMBL" id="QLYX01000003">
    <property type="protein sequence ID" value="RAY15846.1"/>
    <property type="molecule type" value="Genomic_DNA"/>
</dbReference>
<keyword evidence="2" id="KW-1133">Transmembrane helix</keyword>
<keyword evidence="6" id="KW-1185">Reference proteome</keyword>